<evidence type="ECO:0000313" key="3">
    <source>
        <dbReference type="WBParaSite" id="Hba_20256"/>
    </source>
</evidence>
<evidence type="ECO:0000256" key="1">
    <source>
        <dbReference type="SAM" id="Phobius"/>
    </source>
</evidence>
<dbReference type="AlphaFoldDB" id="A0A1I7XRV3"/>
<evidence type="ECO:0000313" key="2">
    <source>
        <dbReference type="Proteomes" id="UP000095283"/>
    </source>
</evidence>
<keyword evidence="1" id="KW-0472">Membrane</keyword>
<dbReference type="WBParaSite" id="Hba_20256">
    <property type="protein sequence ID" value="Hba_20256"/>
    <property type="gene ID" value="Hba_20256"/>
</dbReference>
<name>A0A1I7XRV3_HETBA</name>
<protein>
    <submittedName>
        <fullName evidence="3">Mannose-6-phosphate isomerase</fullName>
    </submittedName>
</protein>
<dbReference type="Proteomes" id="UP000095283">
    <property type="component" value="Unplaced"/>
</dbReference>
<keyword evidence="1" id="KW-0812">Transmembrane</keyword>
<keyword evidence="2" id="KW-1185">Reference proteome</keyword>
<keyword evidence="1" id="KW-1133">Transmembrane helix</keyword>
<accession>A0A1I7XRV3</accession>
<reference evidence="3" key="1">
    <citation type="submission" date="2016-11" db="UniProtKB">
        <authorList>
            <consortium name="WormBaseParasite"/>
        </authorList>
    </citation>
    <scope>IDENTIFICATION</scope>
</reference>
<organism evidence="2 3">
    <name type="scientific">Heterorhabditis bacteriophora</name>
    <name type="common">Entomopathogenic nematode worm</name>
    <dbReference type="NCBI Taxonomy" id="37862"/>
    <lineage>
        <taxon>Eukaryota</taxon>
        <taxon>Metazoa</taxon>
        <taxon>Ecdysozoa</taxon>
        <taxon>Nematoda</taxon>
        <taxon>Chromadorea</taxon>
        <taxon>Rhabditida</taxon>
        <taxon>Rhabditina</taxon>
        <taxon>Rhabditomorpha</taxon>
        <taxon>Strongyloidea</taxon>
        <taxon>Heterorhabditidae</taxon>
        <taxon>Heterorhabditis</taxon>
    </lineage>
</organism>
<feature type="transmembrane region" description="Helical" evidence="1">
    <location>
        <begin position="100"/>
        <end position="122"/>
    </location>
</feature>
<feature type="transmembrane region" description="Helical" evidence="1">
    <location>
        <begin position="6"/>
        <end position="29"/>
    </location>
</feature>
<sequence length="123" mass="13824">MSTNSIALSIMIIFSMYSTSITSELGAAFGDAAVSQILRHAASKVLAEPRIVEMLLKTKETPSLGPLAHLDILNRVAYKNLSVQFHPEAVHIVVDRFDRYLYLFIVFFTSPILVLQILYSYIF</sequence>
<proteinExistence type="predicted"/>